<dbReference type="Proteomes" id="UP001305606">
    <property type="component" value="Chromosome"/>
</dbReference>
<keyword evidence="2" id="KW-0472">Membrane</keyword>
<dbReference type="InterPro" id="IPR025565">
    <property type="entry name" value="DUF4328"/>
</dbReference>
<gene>
    <name evidence="4" type="ORF">PS467_18275</name>
</gene>
<feature type="domain" description="DUF4328" evidence="3">
    <location>
        <begin position="106"/>
        <end position="277"/>
    </location>
</feature>
<feature type="transmembrane region" description="Helical" evidence="2">
    <location>
        <begin position="62"/>
        <end position="84"/>
    </location>
</feature>
<organism evidence="4 5">
    <name type="scientific">Streptomyces luomodiensis</name>
    <dbReference type="NCBI Taxonomy" id="3026192"/>
    <lineage>
        <taxon>Bacteria</taxon>
        <taxon>Bacillati</taxon>
        <taxon>Actinomycetota</taxon>
        <taxon>Actinomycetes</taxon>
        <taxon>Kitasatosporales</taxon>
        <taxon>Streptomycetaceae</taxon>
        <taxon>Streptomyces</taxon>
    </lineage>
</organism>
<feature type="transmembrane region" description="Helical" evidence="2">
    <location>
        <begin position="123"/>
        <end position="140"/>
    </location>
</feature>
<proteinExistence type="predicted"/>
<evidence type="ECO:0000256" key="1">
    <source>
        <dbReference type="SAM" id="MobiDB-lite"/>
    </source>
</evidence>
<dbReference type="RefSeq" id="WP_311036183.1">
    <property type="nucleotide sequence ID" value="NZ_CP117522.1"/>
</dbReference>
<accession>A0ABY9UX49</accession>
<feature type="compositionally biased region" description="Pro residues" evidence="1">
    <location>
        <begin position="303"/>
        <end position="326"/>
    </location>
</feature>
<keyword evidence="2" id="KW-0812">Transmembrane</keyword>
<dbReference type="EMBL" id="CP117522">
    <property type="protein sequence ID" value="WNE97137.1"/>
    <property type="molecule type" value="Genomic_DNA"/>
</dbReference>
<evidence type="ECO:0000313" key="5">
    <source>
        <dbReference type="Proteomes" id="UP001305606"/>
    </source>
</evidence>
<feature type="transmembrane region" description="Helical" evidence="2">
    <location>
        <begin position="250"/>
        <end position="272"/>
    </location>
</feature>
<evidence type="ECO:0000259" key="3">
    <source>
        <dbReference type="Pfam" id="PF14219"/>
    </source>
</evidence>
<feature type="transmembrane region" description="Helical" evidence="2">
    <location>
        <begin position="203"/>
        <end position="223"/>
    </location>
</feature>
<feature type="region of interest" description="Disordered" evidence="1">
    <location>
        <begin position="283"/>
        <end position="337"/>
    </location>
</feature>
<feature type="compositionally biased region" description="Low complexity" evidence="1">
    <location>
        <begin position="327"/>
        <end position="337"/>
    </location>
</feature>
<keyword evidence="2" id="KW-1133">Transmembrane helix</keyword>
<protein>
    <submittedName>
        <fullName evidence="4">DUF4328 domain-containing protein</fullName>
    </submittedName>
</protein>
<reference evidence="4 5" key="1">
    <citation type="submission" date="2023-02" db="EMBL/GenBank/DDBJ databases">
        <title>Streptomyces sp. SCA4-21 with antifungal activity against Fusarium oxysporum f. sp. cubense, Streptomyces sp. SCA2-17 with antifungal activity against Fusarium oxysporum f. sp. cubense.</title>
        <authorList>
            <person name="Qi D."/>
        </authorList>
    </citation>
    <scope>NUCLEOTIDE SEQUENCE [LARGE SCALE GENOMIC DNA]</scope>
    <source>
        <strain evidence="4 5">SCA4-21</strain>
    </source>
</reference>
<evidence type="ECO:0000313" key="4">
    <source>
        <dbReference type="EMBL" id="WNE97137.1"/>
    </source>
</evidence>
<evidence type="ECO:0000256" key="2">
    <source>
        <dbReference type="SAM" id="Phobius"/>
    </source>
</evidence>
<keyword evidence="5" id="KW-1185">Reference proteome</keyword>
<name>A0ABY9UX49_9ACTN</name>
<dbReference type="Pfam" id="PF14219">
    <property type="entry name" value="DUF4328"/>
    <property type="match status" value="1"/>
</dbReference>
<sequence>MYPCGNCRAVAVGPDGRCAACGTYQQQLQQPSVPPQTPPMPGGYPAAPPMGMPAGGVDLRRGLSTTLVVLFGVVLPALIFLFVARSNQFGVLGDMLDAIEGKSVSFSQSDLDDADDMFTTARIIYSLITLAIAVVWAIWFRRLRLNAEVFAPGQHRFGSGWAAGSWFTPVVNLWFPKQIANDIWRASSPQGPHAVSRGLLNGWWVTWIVALVANAISGLRYNILRAKVESDDYSPTPSEAKSDIESLHSILAFDMVAIMIFVAAAVLALLLVRQITAMQEQRASLPPQPAGPAPYGMSAPNPYGAPAPGPAPYGAPQMPPTPPPGQPGQQYPPYGQG</sequence>